<accession>A0A837ZWD1</accession>
<dbReference type="EMBL" id="JACCKD010000001">
    <property type="protein sequence ID" value="MBA0124424.1"/>
    <property type="molecule type" value="Genomic_DNA"/>
</dbReference>
<evidence type="ECO:0000313" key="2">
    <source>
        <dbReference type="Proteomes" id="UP000582974"/>
    </source>
</evidence>
<dbReference type="RefSeq" id="WP_180891290.1">
    <property type="nucleotide sequence ID" value="NZ_JACCKD010000001.1"/>
</dbReference>
<dbReference type="Proteomes" id="UP000582974">
    <property type="component" value="Unassembled WGS sequence"/>
</dbReference>
<gene>
    <name evidence="1" type="ORF">H0B56_02580</name>
</gene>
<dbReference type="Gene3D" id="1.10.10.10">
    <property type="entry name" value="Winged helix-like DNA-binding domain superfamily/Winged helix DNA-binding domain"/>
    <property type="match status" value="2"/>
</dbReference>
<protein>
    <submittedName>
        <fullName evidence="1">MarR family transcriptional regulator</fullName>
    </submittedName>
</protein>
<sequence>MAGTRWLSKSEQRTWRSFLAMHGQLAARLNRQLQRDSGLSLADFDVLAQLTDRADARGAYVMLTATGRDVIERAAPKHTETVRLLLFDHLTEAELDTLRTISERVVARLDAADSAE</sequence>
<keyword evidence="2" id="KW-1185">Reference proteome</keyword>
<dbReference type="InterPro" id="IPR036390">
    <property type="entry name" value="WH_DNA-bd_sf"/>
</dbReference>
<comment type="caution">
    <text evidence="1">The sequence shown here is derived from an EMBL/GenBank/DDBJ whole genome shotgun (WGS) entry which is preliminary data.</text>
</comment>
<organism evidence="1 2">
    <name type="scientific">Haloechinothrix aidingensis</name>
    <dbReference type="NCBI Taxonomy" id="2752311"/>
    <lineage>
        <taxon>Bacteria</taxon>
        <taxon>Bacillati</taxon>
        <taxon>Actinomycetota</taxon>
        <taxon>Actinomycetes</taxon>
        <taxon>Pseudonocardiales</taxon>
        <taxon>Pseudonocardiaceae</taxon>
        <taxon>Haloechinothrix</taxon>
    </lineage>
</organism>
<evidence type="ECO:0000313" key="1">
    <source>
        <dbReference type="EMBL" id="MBA0124424.1"/>
    </source>
</evidence>
<name>A0A837ZWD1_9PSEU</name>
<dbReference type="AlphaFoldDB" id="A0A837ZWD1"/>
<dbReference type="SUPFAM" id="SSF46785">
    <property type="entry name" value="Winged helix' DNA-binding domain"/>
    <property type="match status" value="1"/>
</dbReference>
<dbReference type="InterPro" id="IPR036388">
    <property type="entry name" value="WH-like_DNA-bd_sf"/>
</dbReference>
<proteinExistence type="predicted"/>
<reference evidence="1 2" key="1">
    <citation type="submission" date="2020-07" db="EMBL/GenBank/DDBJ databases">
        <title>Genome of Haloechinothrix sp.</title>
        <authorList>
            <person name="Tang S.-K."/>
            <person name="Yang L."/>
            <person name="Zhu W.-Y."/>
        </authorList>
    </citation>
    <scope>NUCLEOTIDE SEQUENCE [LARGE SCALE GENOMIC DNA]</scope>
    <source>
        <strain evidence="1 2">YIM 98757</strain>
    </source>
</reference>